<feature type="compositionally biased region" description="Basic and acidic residues" evidence="14">
    <location>
        <begin position="2354"/>
        <end position="2366"/>
    </location>
</feature>
<evidence type="ECO:0000313" key="17">
    <source>
        <dbReference type="WBParaSite" id="EVEC_0000626801-mRNA-1"/>
    </source>
</evidence>
<sequence length="2366" mass="270379">LGEVKKEAALVIKDARTRITELNASIQKWEQFETLLAKFREWHDHVDVILSCRASDDVSALDVPDEYKNLQREFDQYESQIKSWKELPKAKTDLMSSSNRFQLQLGHIEQQFEALTERFNEYKQPNGLETKVERVERDISGIESNVRELSVVSADSCSAALDHAKQIALQVQKIRTDIQELKDSKNALLKDRLLTEACAEKMDSKITGFCERTDSLENKNAKTIDRLKSCIPLIGRLDDNLKEIDKVIDNVESKLDLFTQSDGVDNAEVDQSALEALQNDLNRNETSLSTAEEIAKNLKRESVKFNDDLIEQRWRRIRRTHADLRSWIDAVKGMAEDSASNLAQFDTVYARFIKILDTAEELDDMHDLISELDKNRAEKGLLLEKYRRLIKTNPDVESKFSLSLCQVEERWNRLEEKAQKSRFSVPPPQFPSALPDLKIVGSFQQKVATFHEVFTVAKNYIDFNKYPVTSVPEWADRIQTVNNWLLNYGDEMKAMLEEGRRIASRGRMELEVHDALESLDNVVDLANEVELSIKSNSALLLPLQAKAEALSREIRVMKEVLDKLAARDLSEPAIANATQRDLLDRQSQLEQLHRKSEDLHGCLPGASSGFANKEVDEIYAQVRLIEEEIGAAMKRKAVERELHSGYASSAPSFEDRSVGPDTVSVSSAGGPSLALDVQETDDEKTKYEAFQLNSSPPPKIQIDIADTLATAYIEMDKIEESISVDDPFPFERLSEKGDKLRILSNALDKIERTVCDSEMTMDIMESEAAKERIALLRSSLSAKQNEIGKMVEARNELDLNLKTSEDLLSKISVVLSGFEGRNKSPDLDELESLTVLLSDRLQQAYAQIQHTSLKAEPIIAQLGDSEASTIEDNLRKLGENWKSCEIKVNEKRRSLDERLADRSDLINEIELLEFWYHLLIFTCDETETECSSTENVMTTGAATEMDARIAERLSEYKEKLESLHKIETLKERFISSNLADPSVKQRMQCAVSDLEKRVINLKEVMDKKKATVMSIINDAKTFQDDIATALKFCNRAERAVQIVEETNLVVPSGADLDYVRSRQEQIEDLVKSIERRWKIVVSKDSPVDENQNAAVADLLAKWEQTKERIASVAHVPTLAQDSSFSESPAREEAASESKLSVRSNTEEVNEPGLIEYTSLKDTVSERESPVHKTASEKDQRLLSTVVQLRHWLSEAERDASISVDIINLQAIRDAAHAIQSFIDQLKIRHLELLRILNESGDQVVREKAELTLGDWDRILAECKRRKAVLNEMLNESRAWEKLKCIVQLWLTESQQKLDAGGKASELNEEGLRSELEELKEMDQSFNEMKEKIAEMNSRSNTLLDTYRFDEGHNLSHATSRINNLWSKFNDNLRIRRAVLEAALRSRSDFQSALVQLEEWMTKMHSSLVKLDECTCNLQLLKDSLKRKDWIDAERCFQLEMDAHEDLVNSVGEMGSQLVRSAENNSEREGLIERLETVKENWKKMRNLDDSIRQRLIDAQKEWERLISQLSENLFWVESRTKTLRDEQPVGRTLARVQKQNELVKNLEQELEKRQHEIDDCVTLAHSYLMQHDLRPKIHSVNAFAENTQTLGTYSTYYHFLVTFQGEEEAELRRVGLQINADCEDLVEKWTELKKFTQDWSRVLDDAHGKMEQMSNAVAECQLALSNLEGTMEKLTPVEQLRLEQLVGAMKESEVLKETLARARIHVDDANDWCGQLLASNIDLDLEPTALLKSVNDRYAKLKVDIRIRIAALEHALADFGPCSQHFLMSSVRPPWQRSISAVSHLPYYINHETEMTQWDHPAMVEILSQLSKFNQVKFSAYRTAMKMRAIQKRLCLDLLGLQELDTQLKFLNATNNDQLLPIKDAIMCLVPLFESAHNKFPHLVRSVPLAVDLFLNFVLDVFDPGRDGILRTFSFKVVLVLLCSANLEDKYKYLYQLVSSGDGLEQKSLALLLYDAIHIPKFFGEAAAFGGSNVEPSVRSCFETVKFARTIGIDDFLLWLKKEPQTIVWLPVMHRLASAEFAKHQAKCNVCKMYPITGLRYRCLRCFNFDICQNCFFSQRLAKNHKLSHPMQEYCVPTTSGEDVRDFGLIVRNKFRSSSKTRVGYLPVQTVDEGIPLETKNIIPTNPLTEHLHSRMQICAQRLWRANGDTSPALPENVEDSNIIDIKSPLQLLSQVEQMHKEELHQVLHKLQNENRELKKEIERRKNFDGVGSTPNLTHSFPRNTNASIASGRSVPSLPHSTDEHLMREARLLRQHKERLEERSRILEQQNKQLEVQLERLRTVLSKQQNVVFDDIKMNGQSRDMSAFSADEDEGIEYDTRPNRMPSLIASVDQLGRAMQSLVTSMVNEDEKDEVTKENGEVRDAD</sequence>
<organism evidence="17">
    <name type="scientific">Enterobius vermicularis</name>
    <name type="common">Human pinworm</name>
    <dbReference type="NCBI Taxonomy" id="51028"/>
    <lineage>
        <taxon>Eukaryota</taxon>
        <taxon>Metazoa</taxon>
        <taxon>Ecdysozoa</taxon>
        <taxon>Nematoda</taxon>
        <taxon>Chromadorea</taxon>
        <taxon>Rhabditida</taxon>
        <taxon>Spirurina</taxon>
        <taxon>Oxyuridomorpha</taxon>
        <taxon>Oxyuroidea</taxon>
        <taxon>Oxyuridae</taxon>
        <taxon>Enterobius</taxon>
    </lineage>
</organism>
<feature type="compositionally biased region" description="Polar residues" evidence="14">
    <location>
        <begin position="2213"/>
        <end position="2231"/>
    </location>
</feature>
<dbReference type="Pfam" id="PF23729">
    <property type="entry name" value="Spectrin_Dys-1"/>
    <property type="match status" value="1"/>
</dbReference>
<dbReference type="GO" id="GO:0046716">
    <property type="term" value="P:muscle cell cellular homeostasis"/>
    <property type="evidence" value="ECO:0007669"/>
    <property type="project" value="UniProtKB-ARBA"/>
</dbReference>
<protein>
    <submittedName>
        <fullName evidence="17">GAR domain-containing protein</fullName>
    </submittedName>
</protein>
<dbReference type="Gene3D" id="6.10.140.70">
    <property type="match status" value="1"/>
</dbReference>
<dbReference type="CDD" id="cd02334">
    <property type="entry name" value="ZZ_dystrophin"/>
    <property type="match status" value="1"/>
</dbReference>
<evidence type="ECO:0000256" key="4">
    <source>
        <dbReference type="ARBA" id="ARBA00022490"/>
    </source>
</evidence>
<keyword evidence="11" id="KW-0206">Cytoskeleton</keyword>
<dbReference type="InterPro" id="IPR001202">
    <property type="entry name" value="WW_dom"/>
</dbReference>
<proteinExistence type="predicted"/>
<dbReference type="InterPro" id="IPR043145">
    <property type="entry name" value="Znf_ZZ_sf"/>
</dbReference>
<name>A0A158QAQ2_ENTVE</name>
<dbReference type="PROSITE" id="PS50020">
    <property type="entry name" value="WW_DOMAIN_2"/>
    <property type="match status" value="1"/>
</dbReference>
<dbReference type="PANTHER" id="PTHR12268:SF14">
    <property type="entry name" value="DYSTROPHIN-1"/>
    <property type="match status" value="1"/>
</dbReference>
<dbReference type="Gene3D" id="2.20.70.10">
    <property type="match status" value="1"/>
</dbReference>
<evidence type="ECO:0000256" key="9">
    <source>
        <dbReference type="ARBA" id="ARBA00023136"/>
    </source>
</evidence>
<evidence type="ECO:0000256" key="2">
    <source>
        <dbReference type="ARBA" id="ARBA00004278"/>
    </source>
</evidence>
<dbReference type="InterPro" id="IPR015153">
    <property type="entry name" value="EF-hand_dom_typ1"/>
</dbReference>
<dbReference type="InterPro" id="IPR050774">
    <property type="entry name" value="KCMF1/Dystrophin"/>
</dbReference>
<feature type="region of interest" description="Disordered" evidence="14">
    <location>
        <begin position="1120"/>
        <end position="1146"/>
    </location>
</feature>
<feature type="domain" description="WW" evidence="15">
    <location>
        <begin position="1769"/>
        <end position="1803"/>
    </location>
</feature>
<comment type="subcellular location">
    <subcellularLocation>
        <location evidence="2">Cell membrane</location>
        <location evidence="2">Sarcolemma</location>
        <topology evidence="2">Peripheral membrane protein</topology>
        <orientation evidence="2">Cytoplasmic side</orientation>
    </subcellularLocation>
    <subcellularLocation>
        <location evidence="1">Cytoplasm</location>
        <location evidence="1">Cytoskeleton</location>
    </subcellularLocation>
</comment>
<dbReference type="CDD" id="cd16242">
    <property type="entry name" value="EFh_DMD_like"/>
    <property type="match status" value="1"/>
</dbReference>
<dbReference type="GO" id="GO:0005737">
    <property type="term" value="C:cytoplasm"/>
    <property type="evidence" value="ECO:0007669"/>
    <property type="project" value="UniProtKB-ARBA"/>
</dbReference>
<dbReference type="SUPFAM" id="SSF51045">
    <property type="entry name" value="WW domain"/>
    <property type="match status" value="1"/>
</dbReference>
<evidence type="ECO:0000256" key="10">
    <source>
        <dbReference type="ARBA" id="ARBA00023203"/>
    </source>
</evidence>
<dbReference type="Gene3D" id="1.10.238.10">
    <property type="entry name" value="EF-hand"/>
    <property type="match status" value="2"/>
</dbReference>
<dbReference type="GO" id="GO:0008270">
    <property type="term" value="F:zinc ion binding"/>
    <property type="evidence" value="ECO:0007669"/>
    <property type="project" value="UniProtKB-KW"/>
</dbReference>
<dbReference type="GO" id="GO:0005856">
    <property type="term" value="C:cytoskeleton"/>
    <property type="evidence" value="ECO:0007669"/>
    <property type="project" value="UniProtKB-SubCell"/>
</dbReference>
<dbReference type="InterPro" id="IPR011992">
    <property type="entry name" value="EF-hand-dom_pair"/>
</dbReference>
<feature type="coiled-coil region" evidence="13">
    <location>
        <begin position="2243"/>
        <end position="2291"/>
    </location>
</feature>
<dbReference type="Pfam" id="PF00569">
    <property type="entry name" value="ZZ"/>
    <property type="match status" value="1"/>
</dbReference>
<keyword evidence="6 12" id="KW-0863">Zinc-finger</keyword>
<dbReference type="SUPFAM" id="SSF46966">
    <property type="entry name" value="Spectrin repeat"/>
    <property type="match status" value="5"/>
</dbReference>
<dbReference type="GO" id="GO:0042383">
    <property type="term" value="C:sarcolemma"/>
    <property type="evidence" value="ECO:0007669"/>
    <property type="project" value="UniProtKB-SubCell"/>
</dbReference>
<dbReference type="Gene3D" id="1.20.58.60">
    <property type="match status" value="4"/>
</dbReference>
<keyword evidence="9" id="KW-0472">Membrane</keyword>
<dbReference type="SMART" id="SM00291">
    <property type="entry name" value="ZnF_ZZ"/>
    <property type="match status" value="1"/>
</dbReference>
<dbReference type="SMART" id="SM00456">
    <property type="entry name" value="WW"/>
    <property type="match status" value="1"/>
</dbReference>
<dbReference type="InterPro" id="IPR036020">
    <property type="entry name" value="WW_dom_sf"/>
</dbReference>
<dbReference type="InterPro" id="IPR000433">
    <property type="entry name" value="Znf_ZZ"/>
</dbReference>
<feature type="coiled-coil region" evidence="13">
    <location>
        <begin position="1311"/>
        <end position="1338"/>
    </location>
</feature>
<feature type="region of interest" description="Disordered" evidence="14">
    <location>
        <begin position="2346"/>
        <end position="2366"/>
    </location>
</feature>
<dbReference type="InterPro" id="IPR015154">
    <property type="entry name" value="EF-hand_dom_typ2"/>
</dbReference>
<feature type="coiled-coil region" evidence="13">
    <location>
        <begin position="1492"/>
        <end position="1563"/>
    </location>
</feature>
<dbReference type="SUPFAM" id="SSF47473">
    <property type="entry name" value="EF-hand"/>
    <property type="match status" value="2"/>
</dbReference>
<keyword evidence="3" id="KW-1003">Cell membrane</keyword>
<dbReference type="GO" id="GO:0016010">
    <property type="term" value="C:dystrophin-associated glycoprotein complex"/>
    <property type="evidence" value="ECO:0007669"/>
    <property type="project" value="UniProtKB-ARBA"/>
</dbReference>
<dbReference type="PANTHER" id="PTHR12268">
    <property type="entry name" value="E3 UBIQUITIN-PROTEIN LIGASE KCMF1"/>
    <property type="match status" value="1"/>
</dbReference>
<keyword evidence="5" id="KW-0479">Metal-binding</keyword>
<evidence type="ECO:0000256" key="14">
    <source>
        <dbReference type="SAM" id="MobiDB-lite"/>
    </source>
</evidence>
<feature type="coiled-coil region" evidence="13">
    <location>
        <begin position="164"/>
        <end position="191"/>
    </location>
</feature>
<dbReference type="Gene3D" id="3.30.60.90">
    <property type="match status" value="1"/>
</dbReference>
<keyword evidence="4" id="KW-0963">Cytoplasm</keyword>
<keyword evidence="7" id="KW-0862">Zinc</keyword>
<keyword evidence="8" id="KW-0106">Calcium</keyword>
<dbReference type="Pfam" id="PF09069">
    <property type="entry name" value="EF-hand_3"/>
    <property type="match status" value="1"/>
</dbReference>
<dbReference type="CDD" id="cd00176">
    <property type="entry name" value="SPEC"/>
    <property type="match status" value="1"/>
</dbReference>
<dbReference type="InterPro" id="IPR056503">
    <property type="entry name" value="Spectrin_Dys-1"/>
</dbReference>
<evidence type="ECO:0000256" key="6">
    <source>
        <dbReference type="ARBA" id="ARBA00022771"/>
    </source>
</evidence>
<dbReference type="PROSITE" id="PS50135">
    <property type="entry name" value="ZF_ZZ_2"/>
    <property type="match status" value="1"/>
</dbReference>
<keyword evidence="10" id="KW-0009">Actin-binding</keyword>
<evidence type="ECO:0000256" key="12">
    <source>
        <dbReference type="PROSITE-ProRule" id="PRU00228"/>
    </source>
</evidence>
<dbReference type="CDD" id="cd00201">
    <property type="entry name" value="WW"/>
    <property type="match status" value="1"/>
</dbReference>
<evidence type="ECO:0000259" key="16">
    <source>
        <dbReference type="PROSITE" id="PS50135"/>
    </source>
</evidence>
<dbReference type="SMART" id="SM00150">
    <property type="entry name" value="SPEC"/>
    <property type="match status" value="5"/>
</dbReference>
<evidence type="ECO:0000256" key="1">
    <source>
        <dbReference type="ARBA" id="ARBA00004245"/>
    </source>
</evidence>
<evidence type="ECO:0000256" key="8">
    <source>
        <dbReference type="ARBA" id="ARBA00022837"/>
    </source>
</evidence>
<evidence type="ECO:0000256" key="3">
    <source>
        <dbReference type="ARBA" id="ARBA00022475"/>
    </source>
</evidence>
<dbReference type="SUPFAM" id="SSF57850">
    <property type="entry name" value="RING/U-box"/>
    <property type="match status" value="1"/>
</dbReference>
<dbReference type="PROSITE" id="PS01357">
    <property type="entry name" value="ZF_ZZ_1"/>
    <property type="match status" value="1"/>
</dbReference>
<dbReference type="WBParaSite" id="EVEC_0000626801-mRNA-1">
    <property type="protein sequence ID" value="EVEC_0000626801-mRNA-1"/>
    <property type="gene ID" value="EVEC_0000626801"/>
</dbReference>
<dbReference type="PROSITE" id="PS01159">
    <property type="entry name" value="WW_DOMAIN_1"/>
    <property type="match status" value="1"/>
</dbReference>
<reference evidence="17" key="1">
    <citation type="submission" date="2016-04" db="UniProtKB">
        <authorList>
            <consortium name="WormBaseParasite"/>
        </authorList>
    </citation>
    <scope>IDENTIFICATION</scope>
</reference>
<evidence type="ECO:0000256" key="7">
    <source>
        <dbReference type="ARBA" id="ARBA00022833"/>
    </source>
</evidence>
<keyword evidence="13" id="KW-0175">Coiled coil</keyword>
<accession>A0A158QAQ2</accession>
<dbReference type="GO" id="GO:0050804">
    <property type="term" value="P:modulation of chemical synaptic transmission"/>
    <property type="evidence" value="ECO:0007669"/>
    <property type="project" value="UniProtKB-ARBA"/>
</dbReference>
<dbReference type="Pfam" id="PF09068">
    <property type="entry name" value="EF-hand_2"/>
    <property type="match status" value="1"/>
</dbReference>
<evidence type="ECO:0000256" key="5">
    <source>
        <dbReference type="ARBA" id="ARBA00022723"/>
    </source>
</evidence>
<feature type="coiled-coil region" evidence="13">
    <location>
        <begin position="984"/>
        <end position="1011"/>
    </location>
</feature>
<evidence type="ECO:0000256" key="11">
    <source>
        <dbReference type="ARBA" id="ARBA00023212"/>
    </source>
</evidence>
<feature type="region of interest" description="Disordered" evidence="14">
    <location>
        <begin position="2207"/>
        <end position="2242"/>
    </location>
</feature>
<evidence type="ECO:0000259" key="15">
    <source>
        <dbReference type="PROSITE" id="PS50020"/>
    </source>
</evidence>
<evidence type="ECO:0000256" key="13">
    <source>
        <dbReference type="SAM" id="Coils"/>
    </source>
</evidence>
<dbReference type="InterPro" id="IPR018159">
    <property type="entry name" value="Spectrin/alpha-actinin"/>
</dbReference>
<dbReference type="GO" id="GO:0045202">
    <property type="term" value="C:synapse"/>
    <property type="evidence" value="ECO:0007669"/>
    <property type="project" value="GOC"/>
</dbReference>
<feature type="domain" description="ZZ-type" evidence="16">
    <location>
        <begin position="2023"/>
        <end position="2079"/>
    </location>
</feature>
<dbReference type="GO" id="GO:0003779">
    <property type="term" value="F:actin binding"/>
    <property type="evidence" value="ECO:0007669"/>
    <property type="project" value="UniProtKB-KW"/>
</dbReference>
<feature type="coiled-coil region" evidence="13">
    <location>
        <begin position="234"/>
        <end position="308"/>
    </location>
</feature>
<dbReference type="GO" id="GO:0099536">
    <property type="term" value="P:synaptic signaling"/>
    <property type="evidence" value="ECO:0007669"/>
    <property type="project" value="TreeGrafter"/>
</dbReference>
<feature type="region of interest" description="Disordered" evidence="14">
    <location>
        <begin position="646"/>
        <end position="673"/>
    </location>
</feature>